<evidence type="ECO:0000256" key="1">
    <source>
        <dbReference type="SAM" id="MobiDB-lite"/>
    </source>
</evidence>
<feature type="region of interest" description="Disordered" evidence="1">
    <location>
        <begin position="1"/>
        <end position="74"/>
    </location>
</feature>
<accession>A0ABD0KQ96</accession>
<feature type="compositionally biased region" description="Polar residues" evidence="1">
    <location>
        <begin position="26"/>
        <end position="37"/>
    </location>
</feature>
<protein>
    <submittedName>
        <fullName evidence="2">Uncharacterized protein</fullName>
    </submittedName>
</protein>
<dbReference type="AlphaFoldDB" id="A0ABD0KQ96"/>
<reference evidence="2 3" key="1">
    <citation type="journal article" date="2023" name="Sci. Data">
        <title>Genome assembly of the Korean intertidal mud-creeper Batillaria attramentaria.</title>
        <authorList>
            <person name="Patra A.K."/>
            <person name="Ho P.T."/>
            <person name="Jun S."/>
            <person name="Lee S.J."/>
            <person name="Kim Y."/>
            <person name="Won Y.J."/>
        </authorList>
    </citation>
    <scope>NUCLEOTIDE SEQUENCE [LARGE SCALE GENOMIC DNA]</scope>
    <source>
        <strain evidence="2">Wonlab-2016</strain>
    </source>
</reference>
<keyword evidence="3" id="KW-1185">Reference proteome</keyword>
<comment type="caution">
    <text evidence="2">The sequence shown here is derived from an EMBL/GenBank/DDBJ whole genome shotgun (WGS) entry which is preliminary data.</text>
</comment>
<name>A0ABD0KQ96_9CAEN</name>
<gene>
    <name evidence="2" type="ORF">BaRGS_00019546</name>
</gene>
<sequence>MGLTASVENPPEDNSSHSSTRHSNDDQPGQPSTSHMQDVTAGVGVVSSDSSGQPYDLRSKSKAGAQESPVTGKLGSMRGIHIEKNANMWNSAYQGHIELGTCARSHFHVGDERKIGLMAHR</sequence>
<dbReference type="EMBL" id="JACVVK020000141">
    <property type="protein sequence ID" value="KAK7489168.1"/>
    <property type="molecule type" value="Genomic_DNA"/>
</dbReference>
<dbReference type="Proteomes" id="UP001519460">
    <property type="component" value="Unassembled WGS sequence"/>
</dbReference>
<evidence type="ECO:0000313" key="2">
    <source>
        <dbReference type="EMBL" id="KAK7489168.1"/>
    </source>
</evidence>
<evidence type="ECO:0000313" key="3">
    <source>
        <dbReference type="Proteomes" id="UP001519460"/>
    </source>
</evidence>
<proteinExistence type="predicted"/>
<organism evidence="2 3">
    <name type="scientific">Batillaria attramentaria</name>
    <dbReference type="NCBI Taxonomy" id="370345"/>
    <lineage>
        <taxon>Eukaryota</taxon>
        <taxon>Metazoa</taxon>
        <taxon>Spiralia</taxon>
        <taxon>Lophotrochozoa</taxon>
        <taxon>Mollusca</taxon>
        <taxon>Gastropoda</taxon>
        <taxon>Caenogastropoda</taxon>
        <taxon>Sorbeoconcha</taxon>
        <taxon>Cerithioidea</taxon>
        <taxon>Batillariidae</taxon>
        <taxon>Batillaria</taxon>
    </lineage>
</organism>
<feature type="compositionally biased region" description="Low complexity" evidence="1">
    <location>
        <begin position="42"/>
        <end position="52"/>
    </location>
</feature>